<gene>
    <name evidence="1" type="ORF">DSM107010_33900</name>
</gene>
<dbReference type="AlphaFoldDB" id="A0AB37UIZ1"/>
<reference evidence="1 2" key="1">
    <citation type="journal article" date="2019" name="Genome Biol. Evol.">
        <title>Day and night: Metabolic profiles and evolutionary relationships of six axenic non-marine cyanobacteria.</title>
        <authorList>
            <person name="Will S.E."/>
            <person name="Henke P."/>
            <person name="Boedeker C."/>
            <person name="Huang S."/>
            <person name="Brinkmann H."/>
            <person name="Rohde M."/>
            <person name="Jarek M."/>
            <person name="Friedl T."/>
            <person name="Seufert S."/>
            <person name="Schumacher M."/>
            <person name="Overmann J."/>
            <person name="Neumann-Schaal M."/>
            <person name="Petersen J."/>
        </authorList>
    </citation>
    <scope>NUCLEOTIDE SEQUENCE [LARGE SCALE GENOMIC DNA]</scope>
    <source>
        <strain evidence="1 2">SAG 39.79</strain>
    </source>
</reference>
<keyword evidence="2" id="KW-1185">Reference proteome</keyword>
<dbReference type="EMBL" id="RSCK01000027">
    <property type="protein sequence ID" value="RUT11351.1"/>
    <property type="molecule type" value="Genomic_DNA"/>
</dbReference>
<organism evidence="1 2">
    <name type="scientific">Chroococcidiopsis cubana SAG 39.79</name>
    <dbReference type="NCBI Taxonomy" id="388085"/>
    <lineage>
        <taxon>Bacteria</taxon>
        <taxon>Bacillati</taxon>
        <taxon>Cyanobacteriota</taxon>
        <taxon>Cyanophyceae</taxon>
        <taxon>Chroococcidiopsidales</taxon>
        <taxon>Chroococcidiopsidaceae</taxon>
        <taxon>Chroococcidiopsis</taxon>
    </lineage>
</organism>
<dbReference type="Proteomes" id="UP000282574">
    <property type="component" value="Unassembled WGS sequence"/>
</dbReference>
<evidence type="ECO:0000313" key="1">
    <source>
        <dbReference type="EMBL" id="RUT11351.1"/>
    </source>
</evidence>
<sequence>MGGFILFEGLILLTGILPGISHDLTPLLLARLLIRESIWIVPLALAHMFLVGRAQITR</sequence>
<protein>
    <submittedName>
        <fullName evidence="1">Uncharacterized protein</fullName>
    </submittedName>
</protein>
<comment type="caution">
    <text evidence="1">The sequence shown here is derived from an EMBL/GenBank/DDBJ whole genome shotgun (WGS) entry which is preliminary data.</text>
</comment>
<accession>A0AB37UIZ1</accession>
<proteinExistence type="predicted"/>
<evidence type="ECO:0000313" key="2">
    <source>
        <dbReference type="Proteomes" id="UP000282574"/>
    </source>
</evidence>
<dbReference type="RefSeq" id="WP_181246506.1">
    <property type="nucleotide sequence ID" value="NZ_JAVKZF010000001.1"/>
</dbReference>
<name>A0AB37UIZ1_9CYAN</name>